<evidence type="ECO:0000313" key="3">
    <source>
        <dbReference type="Proteomes" id="UP001190700"/>
    </source>
</evidence>
<keyword evidence="1" id="KW-1133">Transmembrane helix</keyword>
<comment type="caution">
    <text evidence="2">The sequence shown here is derived from an EMBL/GenBank/DDBJ whole genome shotgun (WGS) entry which is preliminary data.</text>
</comment>
<evidence type="ECO:0000256" key="1">
    <source>
        <dbReference type="SAM" id="Phobius"/>
    </source>
</evidence>
<keyword evidence="1" id="KW-0812">Transmembrane</keyword>
<sequence>MHLLTAKLRLRAKRASIKEKVYTGSDGLMSDTVLSKWLKEFDTTKVKAVMQTHATTSAKVLIFYDRQGGKSKGATSRGSGKEAAAAAKLNEWWIGFDLQNGYHVVGIDPAYQEHMQLNVWEESSQCGARPFEWNYSPCIFVEVMQLLVECLRSPRSAADRREVRKLQSGSKVVVAMLSHLTSRNVELMRRMRRLWILLDLNDIALQVNPTIPPAGSGLTPRWRQECNLGRLRVLEWRSPAHARMAVGDKTAVDVTHPGSDPYFQVTPEPRAPTIPPAVVRQWQESPRPFQSGIHCPRINMGGAANEEAMQVALPAIQGQQALTATPEHPQLVAVGDLVFRGDLLGRITARPRGWEAGCRARSAELVAGCKGKVYWCMDNAWCTGTVADTGSDGLTHVAYTDGDEEYLDMSEEKYEANSMQPYLSAINNYHEDMGFTGPAKGRAVSRAVKGMSRLKVQVADAAGAGYQLGAAPADGLGGKDPTQTQRIDTDVWASWNPMAGRCTPCPAGTLSFSNATECIECPEGAAYNSSTVDIWCPGGSDFIIPAGSWLAPSAAHCASDARCLLERVYPCDLADACTWEGGLRRGSSAADVARLHLCNDEQYNGNLLCGGTLHVVCSNGHYPAASWSGKACVACDSHTVVLAQTIGGVLLLFLLLSAVAIAFLLYGAYSSEGSSSSVSRARTSSETAVMVMKARTALSMAIGNMQVVGQTGAIYGKHAPPVFVEMADMFNFLNFDFRLMLKPECLIFRFMPQSADGSSVQAYWAYFYQIMTLPFLVVGITLLIHRYTSRYHSRSPLASAAGPTLDRAETLRSRGLAWLGKQTGCASAGRIPGGVIRRRGIPASCEQELGPCTAGCILRRQRLDLDRGQSYSQSGISSAEYKHGDADERSDVLLAMRVHGAGLVHVAVLAHRDGDCRLPNLCEYPGPLTSDSVSSRSISWGAGVLDRHAVIGRPRMHQESPGLNLASAYSKVLRLLQGSMVCQGN</sequence>
<keyword evidence="3" id="KW-1185">Reference proteome</keyword>
<feature type="transmembrane region" description="Helical" evidence="1">
    <location>
        <begin position="763"/>
        <end position="784"/>
    </location>
</feature>
<protein>
    <submittedName>
        <fullName evidence="2">Uncharacterized protein</fullName>
    </submittedName>
</protein>
<organism evidence="2 3">
    <name type="scientific">Cymbomonas tetramitiformis</name>
    <dbReference type="NCBI Taxonomy" id="36881"/>
    <lineage>
        <taxon>Eukaryota</taxon>
        <taxon>Viridiplantae</taxon>
        <taxon>Chlorophyta</taxon>
        <taxon>Pyramimonadophyceae</taxon>
        <taxon>Pyramimonadales</taxon>
        <taxon>Pyramimonadaceae</taxon>
        <taxon>Cymbomonas</taxon>
    </lineage>
</organism>
<evidence type="ECO:0000313" key="2">
    <source>
        <dbReference type="EMBL" id="KAK3271540.1"/>
    </source>
</evidence>
<gene>
    <name evidence="2" type="ORF">CYMTET_20120</name>
</gene>
<proteinExistence type="predicted"/>
<dbReference type="AlphaFoldDB" id="A0AAE0G4P1"/>
<name>A0AAE0G4P1_9CHLO</name>
<dbReference type="EMBL" id="LGRX02009622">
    <property type="protein sequence ID" value="KAK3271540.1"/>
    <property type="molecule type" value="Genomic_DNA"/>
</dbReference>
<feature type="transmembrane region" description="Helical" evidence="1">
    <location>
        <begin position="649"/>
        <end position="669"/>
    </location>
</feature>
<reference evidence="2 3" key="1">
    <citation type="journal article" date="2015" name="Genome Biol. Evol.">
        <title>Comparative Genomics of a Bacterivorous Green Alga Reveals Evolutionary Causalities and Consequences of Phago-Mixotrophic Mode of Nutrition.</title>
        <authorList>
            <person name="Burns J.A."/>
            <person name="Paasch A."/>
            <person name="Narechania A."/>
            <person name="Kim E."/>
        </authorList>
    </citation>
    <scope>NUCLEOTIDE SEQUENCE [LARGE SCALE GENOMIC DNA]</scope>
    <source>
        <strain evidence="2 3">PLY_AMNH</strain>
    </source>
</reference>
<accession>A0AAE0G4P1</accession>
<dbReference type="Proteomes" id="UP001190700">
    <property type="component" value="Unassembled WGS sequence"/>
</dbReference>
<keyword evidence="1" id="KW-0472">Membrane</keyword>